<proteinExistence type="predicted"/>
<evidence type="ECO:0000256" key="1">
    <source>
        <dbReference type="SAM" id="MobiDB-lite"/>
    </source>
</evidence>
<protein>
    <submittedName>
        <fullName evidence="2">Nickel uptake substrate-specific transmembrane region</fullName>
    </submittedName>
</protein>
<sequence length="53" mass="5943">MRLTTDKNGEFSIDWPDPGMYGIETSTEDKATKIPQAQTRRLGYAATLEVLPQ</sequence>
<dbReference type="AlphaFoldDB" id="A0A5C6D5R9"/>
<name>A0A5C6D5R9_9BACT</name>
<evidence type="ECO:0000313" key="3">
    <source>
        <dbReference type="Proteomes" id="UP000319143"/>
    </source>
</evidence>
<gene>
    <name evidence="2" type="ORF">Poly41_56850</name>
</gene>
<accession>A0A5C6D5R9</accession>
<keyword evidence="2" id="KW-0812">Transmembrane</keyword>
<reference evidence="2 3" key="1">
    <citation type="submission" date="2019-02" db="EMBL/GenBank/DDBJ databases">
        <title>Deep-cultivation of Planctomycetes and their phenomic and genomic characterization uncovers novel biology.</title>
        <authorList>
            <person name="Wiegand S."/>
            <person name="Jogler M."/>
            <person name="Boedeker C."/>
            <person name="Pinto D."/>
            <person name="Vollmers J."/>
            <person name="Rivas-Marin E."/>
            <person name="Kohn T."/>
            <person name="Peeters S.H."/>
            <person name="Heuer A."/>
            <person name="Rast P."/>
            <person name="Oberbeckmann S."/>
            <person name="Bunk B."/>
            <person name="Jeske O."/>
            <person name="Meyerdierks A."/>
            <person name="Storesund J.E."/>
            <person name="Kallscheuer N."/>
            <person name="Luecker S."/>
            <person name="Lage O.M."/>
            <person name="Pohl T."/>
            <person name="Merkel B.J."/>
            <person name="Hornburger P."/>
            <person name="Mueller R.-W."/>
            <person name="Bruemmer F."/>
            <person name="Labrenz M."/>
            <person name="Spormann A.M."/>
            <person name="Op Den Camp H."/>
            <person name="Overmann J."/>
            <person name="Amann R."/>
            <person name="Jetten M.S.M."/>
            <person name="Mascher T."/>
            <person name="Medema M.H."/>
            <person name="Devos D.P."/>
            <person name="Kaster A.-K."/>
            <person name="Ovreas L."/>
            <person name="Rohde M."/>
            <person name="Galperin M.Y."/>
            <person name="Jogler C."/>
        </authorList>
    </citation>
    <scope>NUCLEOTIDE SEQUENCE [LARGE SCALE GENOMIC DNA]</scope>
    <source>
        <strain evidence="2 3">Poly41</strain>
    </source>
</reference>
<feature type="region of interest" description="Disordered" evidence="1">
    <location>
        <begin position="1"/>
        <end position="21"/>
    </location>
</feature>
<dbReference type="EMBL" id="SJPV01000013">
    <property type="protein sequence ID" value="TWU32200.1"/>
    <property type="molecule type" value="Genomic_DNA"/>
</dbReference>
<keyword evidence="3" id="KW-1185">Reference proteome</keyword>
<dbReference type="Proteomes" id="UP000319143">
    <property type="component" value="Unassembled WGS sequence"/>
</dbReference>
<keyword evidence="2" id="KW-0472">Membrane</keyword>
<organism evidence="2 3">
    <name type="scientific">Novipirellula artificiosorum</name>
    <dbReference type="NCBI Taxonomy" id="2528016"/>
    <lineage>
        <taxon>Bacteria</taxon>
        <taxon>Pseudomonadati</taxon>
        <taxon>Planctomycetota</taxon>
        <taxon>Planctomycetia</taxon>
        <taxon>Pirellulales</taxon>
        <taxon>Pirellulaceae</taxon>
        <taxon>Novipirellula</taxon>
    </lineage>
</organism>
<evidence type="ECO:0000313" key="2">
    <source>
        <dbReference type="EMBL" id="TWU32200.1"/>
    </source>
</evidence>
<dbReference type="OrthoDB" id="5943at2"/>
<comment type="caution">
    <text evidence="2">The sequence shown here is derived from an EMBL/GenBank/DDBJ whole genome shotgun (WGS) entry which is preliminary data.</text>
</comment>